<evidence type="ECO:0000313" key="2">
    <source>
        <dbReference type="EMBL" id="KAH7416015.1"/>
    </source>
</evidence>
<keyword evidence="3" id="KW-1185">Reference proteome</keyword>
<organism evidence="2 3">
    <name type="scientific">Ceratopteris richardii</name>
    <name type="common">Triangle waterfern</name>
    <dbReference type="NCBI Taxonomy" id="49495"/>
    <lineage>
        <taxon>Eukaryota</taxon>
        <taxon>Viridiplantae</taxon>
        <taxon>Streptophyta</taxon>
        <taxon>Embryophyta</taxon>
        <taxon>Tracheophyta</taxon>
        <taxon>Polypodiopsida</taxon>
        <taxon>Polypodiidae</taxon>
        <taxon>Polypodiales</taxon>
        <taxon>Pteridineae</taxon>
        <taxon>Pteridaceae</taxon>
        <taxon>Parkerioideae</taxon>
        <taxon>Ceratopteris</taxon>
    </lineage>
</organism>
<dbReference type="Proteomes" id="UP000825935">
    <property type="component" value="Chromosome 14"/>
</dbReference>
<dbReference type="AlphaFoldDB" id="A0A8T2TCX0"/>
<feature type="region of interest" description="Disordered" evidence="1">
    <location>
        <begin position="33"/>
        <end position="55"/>
    </location>
</feature>
<sequence>MSAPLTRRRKAIRTAFNGFVAWNLIFCAVQTRRPSKPESPTLPTKAPPSAQGILTTLSPSNVQARRVNQSSSCSRYASTCTSWSSSGRCALPRA</sequence>
<evidence type="ECO:0000313" key="3">
    <source>
        <dbReference type="Proteomes" id="UP000825935"/>
    </source>
</evidence>
<gene>
    <name evidence="2" type="ORF">KP509_14G071400</name>
</gene>
<comment type="caution">
    <text evidence="2">The sequence shown here is derived from an EMBL/GenBank/DDBJ whole genome shotgun (WGS) entry which is preliminary data.</text>
</comment>
<dbReference type="EMBL" id="CM035419">
    <property type="protein sequence ID" value="KAH7416015.1"/>
    <property type="molecule type" value="Genomic_DNA"/>
</dbReference>
<protein>
    <submittedName>
        <fullName evidence="2">Uncharacterized protein</fullName>
    </submittedName>
</protein>
<name>A0A8T2TCX0_CERRI</name>
<evidence type="ECO:0000256" key="1">
    <source>
        <dbReference type="SAM" id="MobiDB-lite"/>
    </source>
</evidence>
<proteinExistence type="predicted"/>
<accession>A0A8T2TCX0</accession>
<reference evidence="2" key="1">
    <citation type="submission" date="2021-08" db="EMBL/GenBank/DDBJ databases">
        <title>WGS assembly of Ceratopteris richardii.</title>
        <authorList>
            <person name="Marchant D.B."/>
            <person name="Chen G."/>
            <person name="Jenkins J."/>
            <person name="Shu S."/>
            <person name="Leebens-Mack J."/>
            <person name="Grimwood J."/>
            <person name="Schmutz J."/>
            <person name="Soltis P."/>
            <person name="Soltis D."/>
            <person name="Chen Z.-H."/>
        </authorList>
    </citation>
    <scope>NUCLEOTIDE SEQUENCE</scope>
    <source>
        <strain evidence="2">Whitten #5841</strain>
        <tissue evidence="2">Leaf</tissue>
    </source>
</reference>